<dbReference type="PANTHER" id="PTHR33112">
    <property type="entry name" value="DOMAIN PROTEIN, PUTATIVE-RELATED"/>
    <property type="match status" value="1"/>
</dbReference>
<accession>A0AAJ0BB28</accession>
<evidence type="ECO:0000313" key="3">
    <source>
        <dbReference type="Proteomes" id="UP001239445"/>
    </source>
</evidence>
<dbReference type="Pfam" id="PF06985">
    <property type="entry name" value="HET"/>
    <property type="match status" value="1"/>
</dbReference>
<proteinExistence type="predicted"/>
<organism evidence="2 3">
    <name type="scientific">Echria macrotheca</name>
    <dbReference type="NCBI Taxonomy" id="438768"/>
    <lineage>
        <taxon>Eukaryota</taxon>
        <taxon>Fungi</taxon>
        <taxon>Dikarya</taxon>
        <taxon>Ascomycota</taxon>
        <taxon>Pezizomycotina</taxon>
        <taxon>Sordariomycetes</taxon>
        <taxon>Sordariomycetidae</taxon>
        <taxon>Sordariales</taxon>
        <taxon>Schizotheciaceae</taxon>
        <taxon>Echria</taxon>
    </lineage>
</organism>
<protein>
    <submittedName>
        <fullName evidence="2">Heterokaryon incompatibility protein-domain-containing protein</fullName>
    </submittedName>
</protein>
<dbReference type="InterPro" id="IPR010730">
    <property type="entry name" value="HET"/>
</dbReference>
<reference evidence="2" key="1">
    <citation type="submission" date="2023-06" db="EMBL/GenBank/DDBJ databases">
        <title>Genome-scale phylogeny and comparative genomics of the fungal order Sordariales.</title>
        <authorList>
            <consortium name="Lawrence Berkeley National Laboratory"/>
            <person name="Hensen N."/>
            <person name="Bonometti L."/>
            <person name="Westerberg I."/>
            <person name="Brannstrom I.O."/>
            <person name="Guillou S."/>
            <person name="Cros-Aarteil S."/>
            <person name="Calhoun S."/>
            <person name="Haridas S."/>
            <person name="Kuo A."/>
            <person name="Mondo S."/>
            <person name="Pangilinan J."/>
            <person name="Riley R."/>
            <person name="Labutti K."/>
            <person name="Andreopoulos B."/>
            <person name="Lipzen A."/>
            <person name="Chen C."/>
            <person name="Yanf M."/>
            <person name="Daum C."/>
            <person name="Ng V."/>
            <person name="Clum A."/>
            <person name="Steindorff A."/>
            <person name="Ohm R."/>
            <person name="Martin F."/>
            <person name="Silar P."/>
            <person name="Natvig D."/>
            <person name="Lalanne C."/>
            <person name="Gautier V."/>
            <person name="Ament-Velasquez S.L."/>
            <person name="Kruys A."/>
            <person name="Hutchinson M.I."/>
            <person name="Powell A.J."/>
            <person name="Barry K."/>
            <person name="Miller A.N."/>
            <person name="Grigoriev I.V."/>
            <person name="Debuchy R."/>
            <person name="Gladieux P."/>
            <person name="Thoren M.H."/>
            <person name="Johannesson H."/>
        </authorList>
    </citation>
    <scope>NUCLEOTIDE SEQUENCE</scope>
    <source>
        <strain evidence="2">PSN4</strain>
    </source>
</reference>
<dbReference type="PANTHER" id="PTHR33112:SF9">
    <property type="entry name" value="HETEROKARYON INCOMPATIBILITY DOMAIN-CONTAINING PROTEIN"/>
    <property type="match status" value="1"/>
</dbReference>
<evidence type="ECO:0000313" key="2">
    <source>
        <dbReference type="EMBL" id="KAK1754757.1"/>
    </source>
</evidence>
<dbReference type="EMBL" id="MU839835">
    <property type="protein sequence ID" value="KAK1754757.1"/>
    <property type="molecule type" value="Genomic_DNA"/>
</dbReference>
<dbReference type="Proteomes" id="UP001239445">
    <property type="component" value="Unassembled WGS sequence"/>
</dbReference>
<dbReference type="AlphaFoldDB" id="A0AAJ0BB28"/>
<name>A0AAJ0BB28_9PEZI</name>
<gene>
    <name evidence="2" type="ORF">QBC47DRAFT_225605</name>
</gene>
<evidence type="ECO:0000259" key="1">
    <source>
        <dbReference type="Pfam" id="PF06985"/>
    </source>
</evidence>
<comment type="caution">
    <text evidence="2">The sequence shown here is derived from an EMBL/GenBank/DDBJ whole genome shotgun (WGS) entry which is preliminary data.</text>
</comment>
<keyword evidence="3" id="KW-1185">Reference proteome</keyword>
<feature type="domain" description="Heterokaryon incompatibility" evidence="1">
    <location>
        <begin position="212"/>
        <end position="375"/>
    </location>
</feature>
<sequence>MPVSPVIFSKDDANKHRHKKPICGPCQYFFQKYPRITGWRNVRTTTERAEIGCVTCFIVSQAVTLASPDRRGQDAFHMDVLTTTGPTITEDGNGPFTRFSTEFSIASSDLRVCPLSREEPVALSVYRRKGSPYPPYLANYLPLGDELPISTASEESLHWVKNRLRVCLDTHKDCNTHHPGTLPKRVLDVGNPSEENSRIRLYEPSPGLEGQYLCLSHCWGTIPFLQTSTSNLDDHRREIPWDQLPATFQDAIDITRRLGFRYLWIDSLCIIQDNRLDWEEESARMSSIYQQAVLVLSATQSDNAHKGMYSSYVDQHRPEYTLKPLRIPTTPDGTRVDRSPGSVEHTVWFRQSLLHIKNRINHDLPTSGRGWILQERILAPRIAHFGLEEIAWECSEDSICQCTTPQDEVREIPYRALPFPDDDTVSPTAIRSSFKRYQNPLAWQSASTYVLDGLWRNLVEVYSELALSKDGDIFPAISGLAKAFQRARKSDYVAGMWRESLLSSLLWFQAGGNPWIDFCELCEAAEGTIDEEYNTSRKNCGPFFRDWKRSKPLLWRAPSWSWASVSGSVGFFVRQRGVLNTDLHEGLSSPLSEIINVVVTPASQDPTGEIDGSESYITIRGPLIPATVRINKSEARRRRVHELDIFKDYEFDAYFNDDCYFRHLMGGFDAAHEDFHFCPYNLDVDGLDDRRLGLSYLPGWSTRYETDDFQPEDPKARVYCLGIGRGERRCFRWDFEDSAPFDFQTPCLYFLILRRVNPSGESDVGEDPCPQSDGTYRYQRVGVARVFQRTGGWEEAFLAQGREQTVTIY</sequence>